<keyword evidence="7 8" id="KW-0472">Membrane</keyword>
<keyword evidence="6 8" id="KW-1133">Transmembrane helix</keyword>
<keyword evidence="5" id="KW-0067">ATP-binding</keyword>
<keyword evidence="3 8" id="KW-0812">Transmembrane</keyword>
<feature type="transmembrane region" description="Helical" evidence="8">
    <location>
        <begin position="581"/>
        <end position="601"/>
    </location>
</feature>
<dbReference type="Pfam" id="PF00005">
    <property type="entry name" value="ABC_tran"/>
    <property type="match status" value="1"/>
</dbReference>
<accession>A0ABR2YZH2</accession>
<comment type="subcellular location">
    <subcellularLocation>
        <location evidence="1">Membrane</location>
        <topology evidence="1">Multi-pass membrane protein</topology>
    </subcellularLocation>
</comment>
<dbReference type="InterPro" id="IPR017871">
    <property type="entry name" value="ABC_transporter-like_CS"/>
</dbReference>
<evidence type="ECO:0000256" key="7">
    <source>
        <dbReference type="ARBA" id="ARBA00023136"/>
    </source>
</evidence>
<dbReference type="InterPro" id="IPR050352">
    <property type="entry name" value="ABCG_transporters"/>
</dbReference>
<dbReference type="PROSITE" id="PS50893">
    <property type="entry name" value="ABC_TRANSPORTER_2"/>
    <property type="match status" value="1"/>
</dbReference>
<evidence type="ECO:0000256" key="3">
    <source>
        <dbReference type="ARBA" id="ARBA00022692"/>
    </source>
</evidence>
<dbReference type="Proteomes" id="UP001491310">
    <property type="component" value="Unassembled WGS sequence"/>
</dbReference>
<dbReference type="PANTHER" id="PTHR48041:SF139">
    <property type="entry name" value="PROTEIN SCARLET"/>
    <property type="match status" value="1"/>
</dbReference>
<evidence type="ECO:0000256" key="5">
    <source>
        <dbReference type="ARBA" id="ARBA00022840"/>
    </source>
</evidence>
<dbReference type="SUPFAM" id="SSF52540">
    <property type="entry name" value="P-loop containing nucleoside triphosphate hydrolases"/>
    <property type="match status" value="1"/>
</dbReference>
<organism evidence="10 11">
    <name type="scientific">Coccomyxa subellipsoidea</name>
    <dbReference type="NCBI Taxonomy" id="248742"/>
    <lineage>
        <taxon>Eukaryota</taxon>
        <taxon>Viridiplantae</taxon>
        <taxon>Chlorophyta</taxon>
        <taxon>core chlorophytes</taxon>
        <taxon>Trebouxiophyceae</taxon>
        <taxon>Trebouxiophyceae incertae sedis</taxon>
        <taxon>Coccomyxaceae</taxon>
        <taxon>Coccomyxa</taxon>
    </lineage>
</organism>
<proteinExistence type="predicted"/>
<reference evidence="10 11" key="1">
    <citation type="journal article" date="2024" name="Nat. Commun.">
        <title>Phylogenomics reveals the evolutionary origins of lichenization in chlorophyte algae.</title>
        <authorList>
            <person name="Puginier C."/>
            <person name="Libourel C."/>
            <person name="Otte J."/>
            <person name="Skaloud P."/>
            <person name="Haon M."/>
            <person name="Grisel S."/>
            <person name="Petersen M."/>
            <person name="Berrin J.G."/>
            <person name="Delaux P.M."/>
            <person name="Dal Grande F."/>
            <person name="Keller J."/>
        </authorList>
    </citation>
    <scope>NUCLEOTIDE SEQUENCE [LARGE SCALE GENOMIC DNA]</scope>
    <source>
        <strain evidence="10 11">SAG 216-7</strain>
    </source>
</reference>
<feature type="transmembrane region" description="Helical" evidence="8">
    <location>
        <begin position="664"/>
        <end position="686"/>
    </location>
</feature>
<feature type="transmembrane region" description="Helical" evidence="8">
    <location>
        <begin position="549"/>
        <end position="574"/>
    </location>
</feature>
<dbReference type="PANTHER" id="PTHR48041">
    <property type="entry name" value="ABC TRANSPORTER G FAMILY MEMBER 28"/>
    <property type="match status" value="1"/>
</dbReference>
<dbReference type="Gene3D" id="3.40.50.300">
    <property type="entry name" value="P-loop containing nucleotide triphosphate hydrolases"/>
    <property type="match status" value="1"/>
</dbReference>
<sequence>MSPPRTPREPNTPSLAVNRYPCEIRFQNLAFHVPKSGDGGLAILSDVTGVCAAKRMVAVMGPSGAGKSTLLKILACNVSGGELQGQIMVNGTAVHPKVFKNQSAVVWQSDVLLASATVKEALMTSALLKLPQSMSRARKEERVEQILTELELQGVKNHMIGEDVDGAVSGISGGERRRVSVGIGLVTDARAIFLDEPTTGLDSDSAEQLISLLSHLATHKHRTIVLTIHQPSSDICERFDDLILLSSGRMLYCGPWPEADNYFATAGFERPGYRSTAEHILTLCKDKEYAVPFLAGQYAKSLIDQQLTRLDSQASMGALGLGLKRGGSVGRLSRHNSITGGTEAGKPLARGGSLVIDLEAQAVASPQPGSAPATISALAARHMVAGALQSVPSNALLPDDIPSTSQPHVALEEVATSQWYQVHVLSVRFLRSWYRCPTNLAIQAGQYIFFALLIGATYWRLSGTVTGGAFDRHASLWFVASCMVLQPGNNACTIMYSQKPLLRREISNGLYHYSSFFIAKSLTSLPFQLMFACIFTGSVYFLVGYQISLVKFFLFFALNFELLLISETLGILCAGLARNELVGMIILATFYVPLLMFTGFIQTHTPVYLAWIKKLSYVAYGYSGLVKNEFEGLSISTAQGMHVPDATALIAPNIENGLSIGTDALIMLGILVGMRFVAYIQMTLAIKFHKL</sequence>
<feature type="transmembrane region" description="Helical" evidence="8">
    <location>
        <begin position="440"/>
        <end position="459"/>
    </location>
</feature>
<evidence type="ECO:0000256" key="4">
    <source>
        <dbReference type="ARBA" id="ARBA00022741"/>
    </source>
</evidence>
<evidence type="ECO:0000313" key="11">
    <source>
        <dbReference type="Proteomes" id="UP001491310"/>
    </source>
</evidence>
<evidence type="ECO:0000313" key="10">
    <source>
        <dbReference type="EMBL" id="KAK9917054.1"/>
    </source>
</evidence>
<dbReference type="InterPro" id="IPR003439">
    <property type="entry name" value="ABC_transporter-like_ATP-bd"/>
</dbReference>
<evidence type="ECO:0000256" key="8">
    <source>
        <dbReference type="SAM" id="Phobius"/>
    </source>
</evidence>
<dbReference type="EMBL" id="JALJOT010000002">
    <property type="protein sequence ID" value="KAK9917054.1"/>
    <property type="molecule type" value="Genomic_DNA"/>
</dbReference>
<dbReference type="PROSITE" id="PS00211">
    <property type="entry name" value="ABC_TRANSPORTER_1"/>
    <property type="match status" value="1"/>
</dbReference>
<evidence type="ECO:0000256" key="6">
    <source>
        <dbReference type="ARBA" id="ARBA00022989"/>
    </source>
</evidence>
<dbReference type="Pfam" id="PF01061">
    <property type="entry name" value="ABC2_membrane"/>
    <property type="match status" value="1"/>
</dbReference>
<gene>
    <name evidence="10" type="ORF">WJX75_000354</name>
</gene>
<name>A0ABR2YZH2_9CHLO</name>
<evidence type="ECO:0000256" key="1">
    <source>
        <dbReference type="ARBA" id="ARBA00004141"/>
    </source>
</evidence>
<dbReference type="InterPro" id="IPR003593">
    <property type="entry name" value="AAA+_ATPase"/>
</dbReference>
<dbReference type="InterPro" id="IPR013525">
    <property type="entry name" value="ABC2_TM"/>
</dbReference>
<protein>
    <recommendedName>
        <fullName evidence="9">ABC transporter domain-containing protein</fullName>
    </recommendedName>
</protein>
<feature type="transmembrane region" description="Helical" evidence="8">
    <location>
        <begin position="517"/>
        <end position="543"/>
    </location>
</feature>
<dbReference type="InterPro" id="IPR027417">
    <property type="entry name" value="P-loop_NTPase"/>
</dbReference>
<evidence type="ECO:0000259" key="9">
    <source>
        <dbReference type="PROSITE" id="PS50893"/>
    </source>
</evidence>
<evidence type="ECO:0000256" key="2">
    <source>
        <dbReference type="ARBA" id="ARBA00022448"/>
    </source>
</evidence>
<keyword evidence="4" id="KW-0547">Nucleotide-binding</keyword>
<keyword evidence="2" id="KW-0813">Transport</keyword>
<feature type="domain" description="ABC transporter" evidence="9">
    <location>
        <begin position="24"/>
        <end position="272"/>
    </location>
</feature>
<dbReference type="SMART" id="SM00382">
    <property type="entry name" value="AAA"/>
    <property type="match status" value="1"/>
</dbReference>
<comment type="caution">
    <text evidence="10">The sequence shown here is derived from an EMBL/GenBank/DDBJ whole genome shotgun (WGS) entry which is preliminary data.</text>
</comment>
<keyword evidence="11" id="KW-1185">Reference proteome</keyword>